<organism evidence="2 3">
    <name type="scientific">Lichenibacterium ramalinae</name>
    <dbReference type="NCBI Taxonomy" id="2316527"/>
    <lineage>
        <taxon>Bacteria</taxon>
        <taxon>Pseudomonadati</taxon>
        <taxon>Pseudomonadota</taxon>
        <taxon>Alphaproteobacteria</taxon>
        <taxon>Hyphomicrobiales</taxon>
        <taxon>Lichenihabitantaceae</taxon>
        <taxon>Lichenibacterium</taxon>
    </lineage>
</organism>
<evidence type="ECO:0000256" key="1">
    <source>
        <dbReference type="SAM" id="MobiDB-lite"/>
    </source>
</evidence>
<sequence length="62" mass="6490">MIEEESDMAGANGPTSLGGTPDTPNPQGGAQPNDKAKDAQRKEAQTEKAPQDKPPQDQNEDG</sequence>
<feature type="region of interest" description="Disordered" evidence="1">
    <location>
        <begin position="1"/>
        <end position="62"/>
    </location>
</feature>
<name>A0A4Q2RHC3_9HYPH</name>
<evidence type="ECO:0000313" key="2">
    <source>
        <dbReference type="EMBL" id="RYB07114.1"/>
    </source>
</evidence>
<evidence type="ECO:0000313" key="3">
    <source>
        <dbReference type="Proteomes" id="UP000289411"/>
    </source>
</evidence>
<dbReference type="EMBL" id="QYBC01000002">
    <property type="protein sequence ID" value="RYB07114.1"/>
    <property type="molecule type" value="Genomic_DNA"/>
</dbReference>
<feature type="compositionally biased region" description="Basic and acidic residues" evidence="1">
    <location>
        <begin position="34"/>
        <end position="55"/>
    </location>
</feature>
<protein>
    <submittedName>
        <fullName evidence="2">Uncharacterized protein</fullName>
    </submittedName>
</protein>
<dbReference type="AlphaFoldDB" id="A0A4Q2RHC3"/>
<reference evidence="2 3" key="1">
    <citation type="submission" date="2018-09" db="EMBL/GenBank/DDBJ databases">
        <authorList>
            <person name="Grouzdev D.S."/>
            <person name="Krutkina M.S."/>
        </authorList>
    </citation>
    <scope>NUCLEOTIDE SEQUENCE [LARGE SCALE GENOMIC DNA]</scope>
    <source>
        <strain evidence="2 3">RmlP001</strain>
    </source>
</reference>
<keyword evidence="3" id="KW-1185">Reference proteome</keyword>
<proteinExistence type="predicted"/>
<comment type="caution">
    <text evidence="2">The sequence shown here is derived from an EMBL/GenBank/DDBJ whole genome shotgun (WGS) entry which is preliminary data.</text>
</comment>
<gene>
    <name evidence="2" type="ORF">D3272_03305</name>
</gene>
<dbReference type="RefSeq" id="WP_165361195.1">
    <property type="nucleotide sequence ID" value="NZ_QYBC01000002.1"/>
</dbReference>
<accession>A0A4Q2RHC3</accession>
<reference evidence="2 3" key="2">
    <citation type="submission" date="2019-02" db="EMBL/GenBank/DDBJ databases">
        <title>'Lichenibacterium ramalinii' gen. nov. sp. nov., 'Lichenibacterium minor' gen. nov. sp. nov.</title>
        <authorList>
            <person name="Pankratov T."/>
        </authorList>
    </citation>
    <scope>NUCLEOTIDE SEQUENCE [LARGE SCALE GENOMIC DNA]</scope>
    <source>
        <strain evidence="2 3">RmlP001</strain>
    </source>
</reference>
<dbReference type="Proteomes" id="UP000289411">
    <property type="component" value="Unassembled WGS sequence"/>
</dbReference>